<proteinExistence type="predicted"/>
<dbReference type="SUPFAM" id="SSF82171">
    <property type="entry name" value="DPP6 N-terminal domain-like"/>
    <property type="match status" value="1"/>
</dbReference>
<dbReference type="EMBL" id="JAUSTZ010000005">
    <property type="protein sequence ID" value="MDQ0226509.1"/>
    <property type="molecule type" value="Genomic_DNA"/>
</dbReference>
<accession>A0ABT9Z2M7</accession>
<name>A0ABT9Z2M7_9BACI</name>
<evidence type="ECO:0000313" key="3">
    <source>
        <dbReference type="Proteomes" id="UP001232245"/>
    </source>
</evidence>
<dbReference type="InterPro" id="IPR011042">
    <property type="entry name" value="6-blade_b-propeller_TolB-like"/>
</dbReference>
<sequence length="410" mass="46805">MKHLVIIIAVLLVFPHTSFAANRQGLENIDAAFIRDGDLWLWTNGEEKKVTNTGHIVGMPQWSHDRQWISYQNEAKQGEEIHRELWVYRPNDGMQRKIYHDSHSPKWAATKNIIAFMDEELVNVSDLERFYNVALGVADYEWLPNDDGIILASSAKLLPNGWTNPVIYKKLLPSNLSKIKLEEAEEFFTIPKEIKKGNMDILSIYPNSFLFSPSSKWISFIVSPTASWSMDSNMLTVLSNDGKSFQVLDEVILGVGKPKWAPSKDMLAYIAGGGRIVFGFKNKRLKVEEMPASGTLTPQNYAELDFTWLNNETIVTSRVIEKEWSNNSSEHPLPALYLVHISNKKQKQMTHPPQGHGDYHPFYNKTANKLIWYRGKSLFDENMDVWIANPDGTNPKKWLENVDVVVIAGE</sequence>
<protein>
    <recommendedName>
        <fullName evidence="4">TolB domain-containing protein</fullName>
    </recommendedName>
</protein>
<feature type="signal peptide" evidence="1">
    <location>
        <begin position="1"/>
        <end position="20"/>
    </location>
</feature>
<keyword evidence="3" id="KW-1185">Reference proteome</keyword>
<evidence type="ECO:0008006" key="4">
    <source>
        <dbReference type="Google" id="ProtNLM"/>
    </source>
</evidence>
<organism evidence="2 3">
    <name type="scientific">Metabacillus niabensis</name>
    <dbReference type="NCBI Taxonomy" id="324854"/>
    <lineage>
        <taxon>Bacteria</taxon>
        <taxon>Bacillati</taxon>
        <taxon>Bacillota</taxon>
        <taxon>Bacilli</taxon>
        <taxon>Bacillales</taxon>
        <taxon>Bacillaceae</taxon>
        <taxon>Metabacillus</taxon>
    </lineage>
</organism>
<comment type="caution">
    <text evidence="2">The sequence shown here is derived from an EMBL/GenBank/DDBJ whole genome shotgun (WGS) entry which is preliminary data.</text>
</comment>
<evidence type="ECO:0000256" key="1">
    <source>
        <dbReference type="SAM" id="SignalP"/>
    </source>
</evidence>
<dbReference type="Proteomes" id="UP001232245">
    <property type="component" value="Unassembled WGS sequence"/>
</dbReference>
<feature type="chain" id="PRO_5045606077" description="TolB domain-containing protein" evidence="1">
    <location>
        <begin position="21"/>
        <end position="410"/>
    </location>
</feature>
<gene>
    <name evidence="2" type="ORF">J2S02_002854</name>
</gene>
<dbReference type="RefSeq" id="WP_174879530.1">
    <property type="nucleotide sequence ID" value="NZ_CADEPK010000030.1"/>
</dbReference>
<reference evidence="2 3" key="1">
    <citation type="submission" date="2023-07" db="EMBL/GenBank/DDBJ databases">
        <title>Genomic Encyclopedia of Type Strains, Phase IV (KMG-IV): sequencing the most valuable type-strain genomes for metagenomic binning, comparative biology and taxonomic classification.</title>
        <authorList>
            <person name="Goeker M."/>
        </authorList>
    </citation>
    <scope>NUCLEOTIDE SEQUENCE [LARGE SCALE GENOMIC DNA]</scope>
    <source>
        <strain evidence="2 3">DSM 17723</strain>
    </source>
</reference>
<evidence type="ECO:0000313" key="2">
    <source>
        <dbReference type="EMBL" id="MDQ0226509.1"/>
    </source>
</evidence>
<keyword evidence="1" id="KW-0732">Signal</keyword>
<dbReference type="Gene3D" id="2.120.10.30">
    <property type="entry name" value="TolB, C-terminal domain"/>
    <property type="match status" value="1"/>
</dbReference>